<accession>X1I6N9</accession>
<dbReference type="SUPFAM" id="SSF53067">
    <property type="entry name" value="Actin-like ATPase domain"/>
    <property type="match status" value="1"/>
</dbReference>
<sequence length="165" mass="17654">VGRLALESKNPAMLPAKCGIFMQSTAVSELSKGRPVQDILLGVSKALVGNYLATLAKGKKLLPPIVFQGATALNKALVKCFEDALGYPVLVPANCSYMGAIGIALLTEENMNGRHSNFRGDAILDSSYRTEITHCDGCENNCELLHLYYGDEVLAVSGSRCGKFN</sequence>
<dbReference type="AlphaFoldDB" id="X1I6N9"/>
<gene>
    <name evidence="2" type="ORF">S03H2_29437</name>
</gene>
<dbReference type="Pfam" id="PF01869">
    <property type="entry name" value="BcrAD_BadFG"/>
    <property type="match status" value="1"/>
</dbReference>
<dbReference type="InterPro" id="IPR051805">
    <property type="entry name" value="Dehydratase_Activator_Redct"/>
</dbReference>
<dbReference type="PANTHER" id="PTHR32329">
    <property type="entry name" value="BIFUNCTIONAL PROTEIN [INCLUDES 2-HYDROXYACYL-COA DEHYDRATASE (N-TER) AND ITS ACTIVATOR DOMAIN (C_TERM)-RELATED"/>
    <property type="match status" value="1"/>
</dbReference>
<proteinExistence type="predicted"/>
<dbReference type="EMBL" id="BARU01017770">
    <property type="protein sequence ID" value="GAH61779.1"/>
    <property type="molecule type" value="Genomic_DNA"/>
</dbReference>
<dbReference type="Gene3D" id="3.30.420.40">
    <property type="match status" value="2"/>
</dbReference>
<evidence type="ECO:0000259" key="1">
    <source>
        <dbReference type="Pfam" id="PF01869"/>
    </source>
</evidence>
<comment type="caution">
    <text evidence="2">The sequence shown here is derived from an EMBL/GenBank/DDBJ whole genome shotgun (WGS) entry which is preliminary data.</text>
</comment>
<organism evidence="2">
    <name type="scientific">marine sediment metagenome</name>
    <dbReference type="NCBI Taxonomy" id="412755"/>
    <lineage>
        <taxon>unclassified sequences</taxon>
        <taxon>metagenomes</taxon>
        <taxon>ecological metagenomes</taxon>
    </lineage>
</organism>
<reference evidence="2" key="1">
    <citation type="journal article" date="2014" name="Front. Microbiol.">
        <title>High frequency of phylogenetically diverse reductive dehalogenase-homologous genes in deep subseafloor sedimentary metagenomes.</title>
        <authorList>
            <person name="Kawai M."/>
            <person name="Futagami T."/>
            <person name="Toyoda A."/>
            <person name="Takaki Y."/>
            <person name="Nishi S."/>
            <person name="Hori S."/>
            <person name="Arai W."/>
            <person name="Tsubouchi T."/>
            <person name="Morono Y."/>
            <person name="Uchiyama I."/>
            <person name="Ito T."/>
            <person name="Fujiyama A."/>
            <person name="Inagaki F."/>
            <person name="Takami H."/>
        </authorList>
    </citation>
    <scope>NUCLEOTIDE SEQUENCE</scope>
    <source>
        <strain evidence="2">Expedition CK06-06</strain>
    </source>
</reference>
<evidence type="ECO:0000313" key="2">
    <source>
        <dbReference type="EMBL" id="GAH61779.1"/>
    </source>
</evidence>
<protein>
    <recommendedName>
        <fullName evidence="1">ATPase BadF/BadG/BcrA/BcrD type domain-containing protein</fullName>
    </recommendedName>
</protein>
<dbReference type="InterPro" id="IPR043129">
    <property type="entry name" value="ATPase_NBD"/>
</dbReference>
<feature type="domain" description="ATPase BadF/BadG/BcrA/BcrD type" evidence="1">
    <location>
        <begin position="3"/>
        <end position="106"/>
    </location>
</feature>
<feature type="non-terminal residue" evidence="2">
    <location>
        <position position="1"/>
    </location>
</feature>
<name>X1I6N9_9ZZZZ</name>
<dbReference type="PANTHER" id="PTHR32329:SF7">
    <property type="entry name" value="ACTIVATOR OF 2-HYDROXYACYL-COA-HYDRATASE"/>
    <property type="match status" value="1"/>
</dbReference>
<dbReference type="InterPro" id="IPR002731">
    <property type="entry name" value="ATPase_BadF"/>
</dbReference>